<dbReference type="VEuPathDB" id="FungiDB:CPUR_06897"/>
<dbReference type="HOGENOM" id="CLU_1885547_0_0_1"/>
<sequence>MSAASQANELRPSQAEGDLIAAADVPADDQNDIDSVYSETFVQCAAHDPHVVQPPDIDNRCSQSSTASLASSILEYRQIHGRTYHSDKFTTNYFLPNDDQQLESDKLCHHYLTILLDNQLFLAPLEKDKIHVCDW</sequence>
<proteinExistence type="predicted"/>
<dbReference type="EMBL" id="CAGA01000049">
    <property type="protein sequence ID" value="CCE32975.1"/>
    <property type="molecule type" value="Genomic_DNA"/>
</dbReference>
<dbReference type="AlphaFoldDB" id="M1WAE4"/>
<dbReference type="STRING" id="1111077.M1WAE4"/>
<accession>M1WAE4</accession>
<dbReference type="Proteomes" id="UP000016801">
    <property type="component" value="Unassembled WGS sequence"/>
</dbReference>
<name>M1WAE4_CLAP2</name>
<comment type="caution">
    <text evidence="1">The sequence shown here is derived from an EMBL/GenBank/DDBJ whole genome shotgun (WGS) entry which is preliminary data.</text>
</comment>
<gene>
    <name evidence="1" type="ORF">CPUR_06897</name>
</gene>
<dbReference type="OrthoDB" id="2013972at2759"/>
<evidence type="ECO:0000313" key="2">
    <source>
        <dbReference type="Proteomes" id="UP000016801"/>
    </source>
</evidence>
<reference evidence="1 2" key="1">
    <citation type="journal article" date="2013" name="PLoS Genet.">
        <title>Plant-symbiotic fungi as chemical engineers: Multi-genome analysis of the Clavicipitaceae reveals dynamics of alkaloid loci.</title>
        <authorList>
            <person name="Schardl C.L."/>
            <person name="Young C.A."/>
            <person name="Hesse U."/>
            <person name="Amyotte S.G."/>
            <person name="Andreeva K."/>
            <person name="Calie P.J."/>
            <person name="Fleetwood D.J."/>
            <person name="Haws D.C."/>
            <person name="Moore N."/>
            <person name="Oeser B."/>
            <person name="Panaccione D.G."/>
            <person name="Schweri K.K."/>
            <person name="Voisey C.R."/>
            <person name="Farman M.L."/>
            <person name="Jaromczyk J.W."/>
            <person name="Roe B.A."/>
            <person name="O'Sullivan D.M."/>
            <person name="Scott B."/>
            <person name="Tudzynski P."/>
            <person name="An Z."/>
            <person name="Arnaoudova E.G."/>
            <person name="Bullock C.T."/>
            <person name="Charlton N.D."/>
            <person name="Chen L."/>
            <person name="Cox M."/>
            <person name="Dinkins R.D."/>
            <person name="Florea S."/>
            <person name="Glenn A.E."/>
            <person name="Gordon A."/>
            <person name="Gueldener U."/>
            <person name="Harris D.R."/>
            <person name="Hollin W."/>
            <person name="Jaromczyk J."/>
            <person name="Johnson R.D."/>
            <person name="Khan A.K."/>
            <person name="Leistner E."/>
            <person name="Leuchtmann A."/>
            <person name="Li C."/>
            <person name="Liu J."/>
            <person name="Liu J."/>
            <person name="Liu M."/>
            <person name="Mace W."/>
            <person name="Machado C."/>
            <person name="Nagabhyru P."/>
            <person name="Pan J."/>
            <person name="Schmid J."/>
            <person name="Sugawara K."/>
            <person name="Steiner U."/>
            <person name="Takach J.E."/>
            <person name="Tanaka E."/>
            <person name="Webb J.S."/>
            <person name="Wilson E.V."/>
            <person name="Wiseman J.L."/>
            <person name="Yoshida R."/>
            <person name="Zeng Z."/>
        </authorList>
    </citation>
    <scope>NUCLEOTIDE SEQUENCE [LARGE SCALE GENOMIC DNA]</scope>
    <source>
        <strain evidence="1 2">20.1</strain>
    </source>
</reference>
<keyword evidence="2" id="KW-1185">Reference proteome</keyword>
<evidence type="ECO:0000313" key="1">
    <source>
        <dbReference type="EMBL" id="CCE32975.1"/>
    </source>
</evidence>
<protein>
    <submittedName>
        <fullName evidence="1">Uncharacterized protein</fullName>
    </submittedName>
</protein>
<organism evidence="1 2">
    <name type="scientific">Claviceps purpurea (strain 20.1)</name>
    <name type="common">Ergot fungus</name>
    <name type="synonym">Sphacelia segetum</name>
    <dbReference type="NCBI Taxonomy" id="1111077"/>
    <lineage>
        <taxon>Eukaryota</taxon>
        <taxon>Fungi</taxon>
        <taxon>Dikarya</taxon>
        <taxon>Ascomycota</taxon>
        <taxon>Pezizomycotina</taxon>
        <taxon>Sordariomycetes</taxon>
        <taxon>Hypocreomycetidae</taxon>
        <taxon>Hypocreales</taxon>
        <taxon>Clavicipitaceae</taxon>
        <taxon>Claviceps</taxon>
    </lineage>
</organism>